<evidence type="ECO:0000313" key="3">
    <source>
        <dbReference type="EMBL" id="KAJ2928584.1"/>
    </source>
</evidence>
<proteinExistence type="predicted"/>
<dbReference type="InterPro" id="IPR024983">
    <property type="entry name" value="CHAT_dom"/>
</dbReference>
<organism evidence="3 4">
    <name type="scientific">Candolleomyces eurysporus</name>
    <dbReference type="NCBI Taxonomy" id="2828524"/>
    <lineage>
        <taxon>Eukaryota</taxon>
        <taxon>Fungi</taxon>
        <taxon>Dikarya</taxon>
        <taxon>Basidiomycota</taxon>
        <taxon>Agaricomycotina</taxon>
        <taxon>Agaricomycetes</taxon>
        <taxon>Agaricomycetidae</taxon>
        <taxon>Agaricales</taxon>
        <taxon>Agaricineae</taxon>
        <taxon>Psathyrellaceae</taxon>
        <taxon>Candolleomyces</taxon>
    </lineage>
</organism>
<dbReference type="Pfam" id="PF12770">
    <property type="entry name" value="CHAT"/>
    <property type="match status" value="1"/>
</dbReference>
<protein>
    <recommendedName>
        <fullName evidence="2">CHAT domain-containing protein</fullName>
    </recommendedName>
</protein>
<feature type="region of interest" description="Disordered" evidence="1">
    <location>
        <begin position="1"/>
        <end position="26"/>
    </location>
</feature>
<dbReference type="Proteomes" id="UP001140091">
    <property type="component" value="Unassembled WGS sequence"/>
</dbReference>
<dbReference type="Gene3D" id="1.25.40.10">
    <property type="entry name" value="Tetratricopeptide repeat domain"/>
    <property type="match status" value="2"/>
</dbReference>
<feature type="non-terminal residue" evidence="3">
    <location>
        <position position="1309"/>
    </location>
</feature>
<evidence type="ECO:0000259" key="2">
    <source>
        <dbReference type="Pfam" id="PF12770"/>
    </source>
</evidence>
<comment type="caution">
    <text evidence="3">The sequence shown here is derived from an EMBL/GenBank/DDBJ whole genome shotgun (WGS) entry which is preliminary data.</text>
</comment>
<keyword evidence="4" id="KW-1185">Reference proteome</keyword>
<dbReference type="EMBL" id="JANBPK010000922">
    <property type="protein sequence ID" value="KAJ2928584.1"/>
    <property type="molecule type" value="Genomic_DNA"/>
</dbReference>
<dbReference type="OrthoDB" id="9991317at2759"/>
<evidence type="ECO:0000256" key="1">
    <source>
        <dbReference type="SAM" id="MobiDB-lite"/>
    </source>
</evidence>
<dbReference type="InterPro" id="IPR011990">
    <property type="entry name" value="TPR-like_helical_dom_sf"/>
</dbReference>
<feature type="compositionally biased region" description="Polar residues" evidence="1">
    <location>
        <begin position="1"/>
        <end position="11"/>
    </location>
</feature>
<feature type="domain" description="CHAT" evidence="2">
    <location>
        <begin position="1001"/>
        <end position="1308"/>
    </location>
</feature>
<name>A0A9W8MHD4_9AGAR</name>
<evidence type="ECO:0000313" key="4">
    <source>
        <dbReference type="Proteomes" id="UP001140091"/>
    </source>
</evidence>
<sequence>MSKQSTDTAGTETAHAGIDDPLSQSGDPGGNGFPGYYFRNLTIERCPSIPNLLPVTAFEKPEINADAVGLMLFDVRGRKSILLILYKVSENKYMFEGTVELPKRDTEFVVLAAHYPTKDLGGGYFNICSCSDCTLNAMEAPHYEFPRHMVSTSDDMPLRQFEVDLCLLGQDTSEKMNMTLEDWKDWDLSEEFAEGIEFFAQQGRIAKGKADKKAQDIPGDLDLSTIGGTIIAHRFPANFVWRSKVEKAIAGYKDLIQTLPKEDLPRCYFELGDAFWARHALTKDVHDLDQAICAQQNAIGILPDDDPLLPIVLMTLGVSFLARFELTKDMADLEESISAHNVILLLKTPTESMKGHALHFVAMLYDIRFQQTDDVEDLEKSINLKRRSINLVGSENPHMLSSLAYTLGTMLQSDRYQFTSADFDEMIALERRALELASEDDPHLSCLHVNLSNSLRTRYERTGRHLDIEEAMTSQQKAIHFLPRSAHTKHAETYENVAASAFTRYSLTHDRLDLENSISIKRKAIEDTPRDDANRVKLACRLYNLAGQLEAFHSLTRETKYLDEAISKSTEAAELLPAGNRYLPIILATLGEMYVIKYRTTQDSSNMDRARSCLDRAMQAKEDTIDPWVLAKFGGLMLAFYRTGENPVELAASLFFYKLAIEMTPADHPHMASYVIELAEIHVLAYNATGDTEQAHAAISRLRSVTSSTAASPVKRLAAARSWCRISASQKFPDLLDAYQAAIPLISLIAGLDQTLDKRHGKLKDLSQLSLEAAAAAIDAGKLDMAVEWLEGGRCIVWNQLNGLRQQSLDALELVNPGLAKRFMNLSAALENASSRVSSSQQWIQADSEQRVSMQEEVTAHVKLAGDWEERLHSIRKIPGFETLLRPPPLRSLLESLPEEGVVIVVNVFSSRCDALVLIPGLDEPLHIPLPSFSMAKAEELRVRLHSCIQSKNLRIHQQGLEADEDRGLSTFRKANRSKGALESTLQELWSLVVRPIFDELGFSVSCPLLLHAQAIVAERNVMILSIFIHIQTSVSPKPRVWWCSTGPLALLPLHAAGIYRGPDKVCVADFAISSYTPTVTALLERSKSHGIDNPSGGLLAISQPDTPNLPPLPGTVGEVSAIQKAFSSRGIKADSLNSQEATVEATIQGLKDHRCVHFACHASQNAQDPLKSCFYLHDGRLELSEIIKLRLQNADFAFLSACQTSAGDEQLSEEVVHLAAGMLAAGYGSVIATMWSIPDSNARVLADGFYRELLQLGGQSEWVDGKLSARALHAALDDVRGNSMPAGDSPGRLEEFLLAWVPYVHFGA</sequence>
<accession>A0A9W8MHD4</accession>
<reference evidence="3" key="1">
    <citation type="submission" date="2022-06" db="EMBL/GenBank/DDBJ databases">
        <title>Genome Sequence of Candolleomyces eurysporus.</title>
        <authorList>
            <person name="Buettner E."/>
        </authorList>
    </citation>
    <scope>NUCLEOTIDE SEQUENCE</scope>
    <source>
        <strain evidence="3">VTCC 930004</strain>
    </source>
</reference>
<gene>
    <name evidence="3" type="ORF">H1R20_g8491</name>
</gene>